<feature type="active site" description="Proton donor" evidence="2">
    <location>
        <position position="36"/>
    </location>
</feature>
<evidence type="ECO:0000313" key="5">
    <source>
        <dbReference type="Proteomes" id="UP001056291"/>
    </source>
</evidence>
<feature type="short sequence motif" description="HXTX 1" evidence="2">
    <location>
        <begin position="36"/>
        <end position="39"/>
    </location>
</feature>
<sequence length="191" mass="21075">MRLFVAIALPQEVKDIIATLRGGIPDARWIAAENFHITLAFIGDVQPPDMLDISSALGKLAHPAFHLDIEDAGVFGSNKRPRILWAGVRNLETLTLLHQKIVTAIESIGIKIEDRRFRPHITLARVHKSPYEKVRNYLTDHALFKTKPVAVNSFSLFSSHLASSGAIYNEEVIFDLDPVDAAVSAQTSLGS</sequence>
<comment type="catalytic activity">
    <reaction evidence="2">
        <text>a 3'-end 2',3'-cyclophospho-ribonucleotide-RNA + H2O = a 3'-end 2'-phospho-ribonucleotide-RNA + H(+)</text>
        <dbReference type="Rhea" id="RHEA:11828"/>
        <dbReference type="Rhea" id="RHEA-COMP:10464"/>
        <dbReference type="Rhea" id="RHEA-COMP:17353"/>
        <dbReference type="ChEBI" id="CHEBI:15377"/>
        <dbReference type="ChEBI" id="CHEBI:15378"/>
        <dbReference type="ChEBI" id="CHEBI:83064"/>
        <dbReference type="ChEBI" id="CHEBI:173113"/>
        <dbReference type="EC" id="3.1.4.58"/>
    </reaction>
</comment>
<proteinExistence type="inferred from homology"/>
<dbReference type="EMBL" id="CP098747">
    <property type="protein sequence ID" value="USG60801.1"/>
    <property type="molecule type" value="Genomic_DNA"/>
</dbReference>
<dbReference type="Proteomes" id="UP001056291">
    <property type="component" value="Chromosome"/>
</dbReference>
<dbReference type="PANTHER" id="PTHR35561:SF1">
    <property type="entry name" value="RNA 2',3'-CYCLIC PHOSPHODIESTERASE"/>
    <property type="match status" value="1"/>
</dbReference>
<dbReference type="HAMAP" id="MF_01940">
    <property type="entry name" value="RNA_CPDase"/>
    <property type="match status" value="1"/>
</dbReference>
<dbReference type="InterPro" id="IPR004175">
    <property type="entry name" value="RNA_CPDase"/>
</dbReference>
<protein>
    <recommendedName>
        <fullName evidence="2">RNA 2',3'-cyclic phosphodiesterase</fullName>
        <shortName evidence="2">RNA 2',3'-CPDase</shortName>
        <ecNumber evidence="2">3.1.4.58</ecNumber>
    </recommendedName>
</protein>
<dbReference type="NCBIfam" id="TIGR02258">
    <property type="entry name" value="2_5_ligase"/>
    <property type="match status" value="1"/>
</dbReference>
<comment type="similarity">
    <text evidence="2">Belongs to the 2H phosphoesterase superfamily. ThpR family.</text>
</comment>
<evidence type="ECO:0000256" key="2">
    <source>
        <dbReference type="HAMAP-Rule" id="MF_01940"/>
    </source>
</evidence>
<comment type="function">
    <text evidence="2">Hydrolyzes RNA 2',3'-cyclic phosphodiester to an RNA 2'-phosphomonoester.</text>
</comment>
<dbReference type="Pfam" id="PF02834">
    <property type="entry name" value="LigT_PEase"/>
    <property type="match status" value="2"/>
</dbReference>
<dbReference type="InterPro" id="IPR014051">
    <property type="entry name" value="Phosphoesterase_HXTX"/>
</dbReference>
<dbReference type="SUPFAM" id="SSF55144">
    <property type="entry name" value="LigT-like"/>
    <property type="match status" value="1"/>
</dbReference>
<keyword evidence="5" id="KW-1185">Reference proteome</keyword>
<evidence type="ECO:0000256" key="1">
    <source>
        <dbReference type="ARBA" id="ARBA00022801"/>
    </source>
</evidence>
<reference evidence="4" key="1">
    <citation type="submission" date="2022-06" db="EMBL/GenBank/DDBJ databases">
        <title>Sneathiella actinostolidae sp. nov., isolated from a sea anemonein the Western Pacific Ocean.</title>
        <authorList>
            <person name="Wei M.J."/>
        </authorList>
    </citation>
    <scope>NUCLEOTIDE SEQUENCE</scope>
    <source>
        <strain evidence="4">PHK-P5</strain>
    </source>
</reference>
<accession>A0ABY4W0U1</accession>
<gene>
    <name evidence="4" type="primary">thpR</name>
    <name evidence="4" type="ORF">NBZ79_16705</name>
</gene>
<dbReference type="RefSeq" id="WP_251933681.1">
    <property type="nucleotide sequence ID" value="NZ_CP098747.1"/>
</dbReference>
<feature type="active site" description="Proton acceptor" evidence="2">
    <location>
        <position position="120"/>
    </location>
</feature>
<dbReference type="Gene3D" id="3.90.1140.10">
    <property type="entry name" value="Cyclic phosphodiesterase"/>
    <property type="match status" value="1"/>
</dbReference>
<evidence type="ECO:0000313" key="4">
    <source>
        <dbReference type="EMBL" id="USG60801.1"/>
    </source>
</evidence>
<evidence type="ECO:0000259" key="3">
    <source>
        <dbReference type="Pfam" id="PF02834"/>
    </source>
</evidence>
<organism evidence="4 5">
    <name type="scientific">Sneathiella marina</name>
    <dbReference type="NCBI Taxonomy" id="2950108"/>
    <lineage>
        <taxon>Bacteria</taxon>
        <taxon>Pseudomonadati</taxon>
        <taxon>Pseudomonadota</taxon>
        <taxon>Alphaproteobacteria</taxon>
        <taxon>Sneathiellales</taxon>
        <taxon>Sneathiellaceae</taxon>
        <taxon>Sneathiella</taxon>
    </lineage>
</organism>
<dbReference type="EC" id="3.1.4.58" evidence="2"/>
<feature type="domain" description="Phosphoesterase HXTX" evidence="3">
    <location>
        <begin position="7"/>
        <end position="85"/>
    </location>
</feature>
<name>A0ABY4W0U1_9PROT</name>
<feature type="domain" description="Phosphoesterase HXTX" evidence="3">
    <location>
        <begin position="92"/>
        <end position="168"/>
    </location>
</feature>
<keyword evidence="1 2" id="KW-0378">Hydrolase</keyword>
<feature type="short sequence motif" description="HXTX 2" evidence="2">
    <location>
        <begin position="120"/>
        <end position="123"/>
    </location>
</feature>
<dbReference type="PANTHER" id="PTHR35561">
    <property type="entry name" value="RNA 2',3'-CYCLIC PHOSPHODIESTERASE"/>
    <property type="match status" value="1"/>
</dbReference>
<dbReference type="InterPro" id="IPR009097">
    <property type="entry name" value="Cyclic_Pdiesterase"/>
</dbReference>